<evidence type="ECO:0000256" key="2">
    <source>
        <dbReference type="ARBA" id="ARBA00022741"/>
    </source>
</evidence>
<dbReference type="Pfam" id="PF00069">
    <property type="entry name" value="Pkinase"/>
    <property type="match status" value="1"/>
</dbReference>
<dbReference type="PANTHER" id="PTHR43289:SF6">
    <property type="entry name" value="SERINE_THREONINE-PROTEIN KINASE NEKL-3"/>
    <property type="match status" value="1"/>
</dbReference>
<dbReference type="Gene3D" id="3.30.200.20">
    <property type="entry name" value="Phosphorylase Kinase, domain 1"/>
    <property type="match status" value="1"/>
</dbReference>
<dbReference type="InterPro" id="IPR011009">
    <property type="entry name" value="Kinase-like_dom_sf"/>
</dbReference>
<dbReference type="InterPro" id="IPR000719">
    <property type="entry name" value="Prot_kinase_dom"/>
</dbReference>
<feature type="domain" description="Protein kinase" evidence="5">
    <location>
        <begin position="124"/>
        <end position="420"/>
    </location>
</feature>
<gene>
    <name evidence="8" type="primary">pknD_5</name>
    <name evidence="8" type="ORF">V6x_33930</name>
</gene>
<evidence type="ECO:0000259" key="7">
    <source>
        <dbReference type="PROSITE" id="PS50113"/>
    </source>
</evidence>
<feature type="domain" description="PAC" evidence="7">
    <location>
        <begin position="502"/>
        <end position="550"/>
    </location>
</feature>
<protein>
    <submittedName>
        <fullName evidence="8">Serine/threonine-protein kinase PknD</fullName>
        <ecNumber evidence="8">2.7.11.1</ecNumber>
    </submittedName>
</protein>
<dbReference type="PROSITE" id="PS00108">
    <property type="entry name" value="PROTEIN_KINASE_ST"/>
    <property type="match status" value="1"/>
</dbReference>
<feature type="domain" description="PAS" evidence="6">
    <location>
        <begin position="429"/>
        <end position="499"/>
    </location>
</feature>
<dbReference type="GO" id="GO:0004674">
    <property type="term" value="F:protein serine/threonine kinase activity"/>
    <property type="evidence" value="ECO:0007669"/>
    <property type="project" value="UniProtKB-EC"/>
</dbReference>
<dbReference type="Gene3D" id="3.30.450.20">
    <property type="entry name" value="PAS domain"/>
    <property type="match status" value="2"/>
</dbReference>
<dbReference type="PANTHER" id="PTHR43289">
    <property type="entry name" value="MITOGEN-ACTIVATED PROTEIN KINASE KINASE KINASE 20-RELATED"/>
    <property type="match status" value="1"/>
</dbReference>
<proteinExistence type="predicted"/>
<dbReference type="SMART" id="SM00091">
    <property type="entry name" value="PAS"/>
    <property type="match status" value="2"/>
</dbReference>
<keyword evidence="4" id="KW-0067">ATP-binding</keyword>
<dbReference type="PROSITE" id="PS50113">
    <property type="entry name" value="PAC"/>
    <property type="match status" value="1"/>
</dbReference>
<reference evidence="8 9" key="1">
    <citation type="submission" date="2019-02" db="EMBL/GenBank/DDBJ databases">
        <title>Deep-cultivation of Planctomycetes and their phenomic and genomic characterization uncovers novel biology.</title>
        <authorList>
            <person name="Wiegand S."/>
            <person name="Jogler M."/>
            <person name="Boedeker C."/>
            <person name="Pinto D."/>
            <person name="Vollmers J."/>
            <person name="Rivas-Marin E."/>
            <person name="Kohn T."/>
            <person name="Peeters S.H."/>
            <person name="Heuer A."/>
            <person name="Rast P."/>
            <person name="Oberbeckmann S."/>
            <person name="Bunk B."/>
            <person name="Jeske O."/>
            <person name="Meyerdierks A."/>
            <person name="Storesund J.E."/>
            <person name="Kallscheuer N."/>
            <person name="Luecker S."/>
            <person name="Lage O.M."/>
            <person name="Pohl T."/>
            <person name="Merkel B.J."/>
            <person name="Hornburger P."/>
            <person name="Mueller R.-W."/>
            <person name="Bruemmer F."/>
            <person name="Labrenz M."/>
            <person name="Spormann A.M."/>
            <person name="Op den Camp H."/>
            <person name="Overmann J."/>
            <person name="Amann R."/>
            <person name="Jetten M.S.M."/>
            <person name="Mascher T."/>
            <person name="Medema M.H."/>
            <person name="Devos D.P."/>
            <person name="Kaster A.-K."/>
            <person name="Ovreas L."/>
            <person name="Rohde M."/>
            <person name="Galperin M.Y."/>
            <person name="Jogler C."/>
        </authorList>
    </citation>
    <scope>NUCLEOTIDE SEQUENCE [LARGE SCALE GENOMIC DNA]</scope>
    <source>
        <strain evidence="8 9">V6</strain>
    </source>
</reference>
<keyword evidence="2" id="KW-0547">Nucleotide-binding</keyword>
<dbReference type="InterPro" id="IPR001610">
    <property type="entry name" value="PAC"/>
</dbReference>
<evidence type="ECO:0000256" key="4">
    <source>
        <dbReference type="ARBA" id="ARBA00022840"/>
    </source>
</evidence>
<dbReference type="InterPro" id="IPR008271">
    <property type="entry name" value="Ser/Thr_kinase_AS"/>
</dbReference>
<organism evidence="8 9">
    <name type="scientific">Gimesia chilikensis</name>
    <dbReference type="NCBI Taxonomy" id="2605989"/>
    <lineage>
        <taxon>Bacteria</taxon>
        <taxon>Pseudomonadati</taxon>
        <taxon>Planctomycetota</taxon>
        <taxon>Planctomycetia</taxon>
        <taxon>Planctomycetales</taxon>
        <taxon>Planctomycetaceae</taxon>
        <taxon>Gimesia</taxon>
    </lineage>
</organism>
<dbReference type="SUPFAM" id="SSF56112">
    <property type="entry name" value="Protein kinase-like (PK-like)"/>
    <property type="match status" value="1"/>
</dbReference>
<sequence length="669" mass="75386">MRPDENETEILSGLIALSKNLLSAEELLDSYLIWSRQNKLSLMQVLMDRNVLSTEQCATLETQVRSSIANSTDATESVDTSIQNTAHSDTVFETVLTDDLETGGPGSRVLKRAGQEIPVLREKITLKGLYSTGGMGQVWIAYDEILQREIALKELKSSMSDSTRNRERFFREAQLTGELDHPGVVPVYQYSADEESGQFYYTMRFIKGRTFTQHIHEYHSQYDASSKTGVTAELIRLLSKFVSLCQTIAYAHSRQIIHRDLKGDNVILGDFGEVIVLDWGLAKKLGDPLFDADRETVISPAGEEAVENLSETMQGEKLGTPAYMAPEQATGRIDQIDFRTDVYCLSAILYEILTDQPPFSGRSIVEVLDLVIHSTPKPPGKRVPGIPAELEQICLKGLSKNRDQRQQSARELANQVQTWISERAERKRTEEERERFFNLSLDLLAILDARGNLSQTNPAWEVILGWSTSDLKAMTVRDILFQEDHRQLTDDLEQILSGEALTAVEYRCLCKDGTYRWVLWNASLIAGESSIYLVGRDITERKQTEQTFHELLESAPDGMVVVNSSGQIVLVNTQLERLFKFPREELLGRSIDVLVPEQFRSGHSRHVARFFQSPDFRPMGSGLNLEGQRKSGEVFPVEISLSPVRTEQGLLVSAAVRDLSHRNHENRTS</sequence>
<dbReference type="AlphaFoldDB" id="A0A517WEI0"/>
<dbReference type="Gene3D" id="1.10.510.10">
    <property type="entry name" value="Transferase(Phosphotransferase) domain 1"/>
    <property type="match status" value="1"/>
</dbReference>
<name>A0A517WEI0_9PLAN</name>
<dbReference type="InterPro" id="IPR000014">
    <property type="entry name" value="PAS"/>
</dbReference>
<dbReference type="CDD" id="cd14014">
    <property type="entry name" value="STKc_PknB_like"/>
    <property type="match status" value="1"/>
</dbReference>
<dbReference type="SMART" id="SM00086">
    <property type="entry name" value="PAC"/>
    <property type="match status" value="2"/>
</dbReference>
<dbReference type="SUPFAM" id="SSF55785">
    <property type="entry name" value="PYP-like sensor domain (PAS domain)"/>
    <property type="match status" value="2"/>
</dbReference>
<evidence type="ECO:0000256" key="3">
    <source>
        <dbReference type="ARBA" id="ARBA00022777"/>
    </source>
</evidence>
<keyword evidence="1 8" id="KW-0808">Transferase</keyword>
<dbReference type="EMBL" id="CP036347">
    <property type="protein sequence ID" value="QDU03670.1"/>
    <property type="molecule type" value="Genomic_DNA"/>
</dbReference>
<feature type="domain" description="PAS" evidence="6">
    <location>
        <begin position="544"/>
        <end position="597"/>
    </location>
</feature>
<evidence type="ECO:0000313" key="8">
    <source>
        <dbReference type="EMBL" id="QDU03670.1"/>
    </source>
</evidence>
<dbReference type="InterPro" id="IPR013655">
    <property type="entry name" value="PAS_fold_3"/>
</dbReference>
<dbReference type="NCBIfam" id="TIGR00229">
    <property type="entry name" value="sensory_box"/>
    <property type="match status" value="2"/>
</dbReference>
<dbReference type="GO" id="GO:0009882">
    <property type="term" value="F:blue light photoreceptor activity"/>
    <property type="evidence" value="ECO:0007669"/>
    <property type="project" value="UniProtKB-ARBA"/>
</dbReference>
<dbReference type="PROSITE" id="PS50112">
    <property type="entry name" value="PAS"/>
    <property type="match status" value="2"/>
</dbReference>
<dbReference type="InterPro" id="IPR000700">
    <property type="entry name" value="PAS-assoc_C"/>
</dbReference>
<dbReference type="Pfam" id="PF08447">
    <property type="entry name" value="PAS_3"/>
    <property type="match status" value="1"/>
</dbReference>
<accession>A0A517WEI0</accession>
<dbReference type="Proteomes" id="UP000320722">
    <property type="component" value="Chromosome"/>
</dbReference>
<dbReference type="PROSITE" id="PS50011">
    <property type="entry name" value="PROTEIN_KINASE_DOM"/>
    <property type="match status" value="1"/>
</dbReference>
<dbReference type="SMART" id="SM00220">
    <property type="entry name" value="S_TKc"/>
    <property type="match status" value="1"/>
</dbReference>
<evidence type="ECO:0000259" key="6">
    <source>
        <dbReference type="PROSITE" id="PS50112"/>
    </source>
</evidence>
<evidence type="ECO:0000313" key="9">
    <source>
        <dbReference type="Proteomes" id="UP000320722"/>
    </source>
</evidence>
<evidence type="ECO:0000259" key="5">
    <source>
        <dbReference type="PROSITE" id="PS50011"/>
    </source>
</evidence>
<dbReference type="CDD" id="cd00130">
    <property type="entry name" value="PAS"/>
    <property type="match status" value="2"/>
</dbReference>
<evidence type="ECO:0000256" key="1">
    <source>
        <dbReference type="ARBA" id="ARBA00022679"/>
    </source>
</evidence>
<dbReference type="EC" id="2.7.11.1" evidence="8"/>
<dbReference type="GO" id="GO:0005524">
    <property type="term" value="F:ATP binding"/>
    <property type="evidence" value="ECO:0007669"/>
    <property type="project" value="UniProtKB-KW"/>
</dbReference>
<keyword evidence="3 8" id="KW-0418">Kinase</keyword>
<dbReference type="InterPro" id="IPR035965">
    <property type="entry name" value="PAS-like_dom_sf"/>
</dbReference>
<dbReference type="Pfam" id="PF13426">
    <property type="entry name" value="PAS_9"/>
    <property type="match status" value="1"/>
</dbReference>